<dbReference type="Gene3D" id="1.10.10.10">
    <property type="entry name" value="Winged helix-like DNA-binding domain superfamily/Winged helix DNA-binding domain"/>
    <property type="match status" value="1"/>
</dbReference>
<evidence type="ECO:0000313" key="12">
    <source>
        <dbReference type="EMBL" id="RWR91631.1"/>
    </source>
</evidence>
<keyword evidence="13" id="KW-1185">Reference proteome</keyword>
<dbReference type="OrthoDB" id="600370at2759"/>
<dbReference type="Proteomes" id="UP000283530">
    <property type="component" value="Unassembled WGS sequence"/>
</dbReference>
<dbReference type="Pfam" id="PF23559">
    <property type="entry name" value="WHD_DRP"/>
    <property type="match status" value="1"/>
</dbReference>
<dbReference type="Pfam" id="PF23598">
    <property type="entry name" value="LRR_14"/>
    <property type="match status" value="1"/>
</dbReference>
<proteinExistence type="predicted"/>
<dbReference type="InterPro" id="IPR038005">
    <property type="entry name" value="RX-like_CC"/>
</dbReference>
<evidence type="ECO:0000313" key="13">
    <source>
        <dbReference type="Proteomes" id="UP000283530"/>
    </source>
</evidence>
<dbReference type="PRINTS" id="PR00364">
    <property type="entry name" value="DISEASERSIST"/>
</dbReference>
<dbReference type="InterPro" id="IPR032675">
    <property type="entry name" value="LRR_dom_sf"/>
</dbReference>
<accession>A0A3S3QWD8</accession>
<dbReference type="InterPro" id="IPR041118">
    <property type="entry name" value="Rx_N"/>
</dbReference>
<dbReference type="CDD" id="cd14798">
    <property type="entry name" value="RX-CC_like"/>
    <property type="match status" value="1"/>
</dbReference>
<dbReference type="InterPro" id="IPR058922">
    <property type="entry name" value="WHD_DRP"/>
</dbReference>
<feature type="domain" description="Disease resistance N-terminal" evidence="9">
    <location>
        <begin position="6"/>
        <end position="84"/>
    </location>
</feature>
<keyword evidence="6" id="KW-0547">Nucleotide-binding</keyword>
<dbReference type="FunFam" id="1.10.10.10:FF:000322">
    <property type="entry name" value="Probable disease resistance protein At1g63360"/>
    <property type="match status" value="1"/>
</dbReference>
<evidence type="ECO:0000259" key="11">
    <source>
        <dbReference type="Pfam" id="PF23598"/>
    </source>
</evidence>
<dbReference type="FunFam" id="3.40.50.300:FF:001091">
    <property type="entry name" value="Probable disease resistance protein At1g61300"/>
    <property type="match status" value="1"/>
</dbReference>
<dbReference type="InterPro" id="IPR055414">
    <property type="entry name" value="LRR_R13L4/SHOC2-like"/>
</dbReference>
<comment type="subcellular location">
    <subcellularLocation>
        <location evidence="2">Cytoplasm</location>
    </subcellularLocation>
</comment>
<dbReference type="EMBL" id="QPKB01000009">
    <property type="protein sequence ID" value="RWR91631.1"/>
    <property type="molecule type" value="Genomic_DNA"/>
</dbReference>
<feature type="domain" description="Disease resistance R13L4/SHOC-2-like LRR" evidence="11">
    <location>
        <begin position="551"/>
        <end position="835"/>
    </location>
</feature>
<organism evidence="12 13">
    <name type="scientific">Cinnamomum micranthum f. kanehirae</name>
    <dbReference type="NCBI Taxonomy" id="337451"/>
    <lineage>
        <taxon>Eukaryota</taxon>
        <taxon>Viridiplantae</taxon>
        <taxon>Streptophyta</taxon>
        <taxon>Embryophyta</taxon>
        <taxon>Tracheophyta</taxon>
        <taxon>Spermatophyta</taxon>
        <taxon>Magnoliopsida</taxon>
        <taxon>Magnoliidae</taxon>
        <taxon>Laurales</taxon>
        <taxon>Lauraceae</taxon>
        <taxon>Cinnamomum</taxon>
    </lineage>
</organism>
<dbReference type="InterPro" id="IPR042197">
    <property type="entry name" value="Apaf_helical"/>
</dbReference>
<protein>
    <submittedName>
        <fullName evidence="12">Putative disease resistance protein</fullName>
    </submittedName>
</protein>
<dbReference type="PANTHER" id="PTHR23155:SF1152">
    <property type="entry name" value="AAA+ ATPASE DOMAIN-CONTAINING PROTEIN"/>
    <property type="match status" value="1"/>
</dbReference>
<keyword evidence="7" id="KW-0611">Plant defense</keyword>
<dbReference type="InterPro" id="IPR027417">
    <property type="entry name" value="P-loop_NTPase"/>
</dbReference>
<dbReference type="Gene3D" id="3.80.10.10">
    <property type="entry name" value="Ribonuclease Inhibitor"/>
    <property type="match status" value="2"/>
</dbReference>
<keyword evidence="3" id="KW-0963">Cytoplasm</keyword>
<evidence type="ECO:0000256" key="5">
    <source>
        <dbReference type="ARBA" id="ARBA00022737"/>
    </source>
</evidence>
<dbReference type="PANTHER" id="PTHR23155">
    <property type="entry name" value="DISEASE RESISTANCE PROTEIN RP"/>
    <property type="match status" value="1"/>
</dbReference>
<sequence length="852" mass="97426">MSWEAIVSLVVGKLGDLLFEEAESLLEVREEIEWIKIERKYLLSFLKDADAKYMENTRGRNWVREITDIAYDAEDIIDNYLASQSVRLGFIGHVKKVFSSPDELPALHDVVQQIRKMRTRITDLSSNRHSLDIDVINEGGGGQEASSSSSRALRDYRWNVALFEKPDMVGMRDDMMTLKERLIDGNPKRCVVSIVGMGGSGKTTLAKKVCRDVVDGHFHCHAFIYVSQHYKRREIWTSLIKSVMRLETEEIEKLNDQELGEKLRCHLSGKRYLVVIDDIWCKDAWDTLKDILPDSSNGSRVILTTRNRDVAAHADPSSPPLEIRLLKDDEAWELFMKKTLTWKNAPIACPEELEETGRQILAKCHGLPLAIVLLGGLLSRRNPMLCEWSRVLENVTKRLANSPDKLMEILALSYYDLPYNLRPCFLYFGLFRPFPNDEISSKRLIRLWVAEGFINQEGTTVMNEDLAEEYLQELIDRSMIQVAARRSNGSVRTCRIHDLLRDLSIYEAKESNFFAIHADNDTNEGLSSVRRLALYCHTEENEAINCPTATLRSMLCFSNSAIDLSKLLNRGVKFLRVLEIGGEMMSRRKLPKNIGDLVNLRYLNLRGYAIKSLPSSIGKLSYLLTLELTFKGTLPNEICNLRQLRHLYAYYYDIGGHPLLHNLRNLQTLCLSAGSWIEDCLGKMINLRKLGIRGNLKPHHQALSISIDELSSLRSLKLVCGNSIPQDMSFTHRSHPHLYKIFLEGLMENLIELPRNLAKLTLSESKLEQDAIATLEKLPHLKILRLLAGSYCSENMICSSGRFLRLEFLEFDCSNLKEWIAEEGSMPSLNKVELHNEDNLRTLPEKVRDLSR</sequence>
<evidence type="ECO:0000256" key="1">
    <source>
        <dbReference type="ARBA" id="ARBA00002074"/>
    </source>
</evidence>
<feature type="domain" description="Disease resistance protein winged helix" evidence="10">
    <location>
        <begin position="435"/>
        <end position="503"/>
    </location>
</feature>
<dbReference type="Pfam" id="PF18052">
    <property type="entry name" value="Rx_N"/>
    <property type="match status" value="1"/>
</dbReference>
<gene>
    <name evidence="12" type="ORF">CKAN_02079700</name>
</gene>
<evidence type="ECO:0000256" key="6">
    <source>
        <dbReference type="ARBA" id="ARBA00022741"/>
    </source>
</evidence>
<dbReference type="InterPro" id="IPR036388">
    <property type="entry name" value="WH-like_DNA-bd_sf"/>
</dbReference>
<evidence type="ECO:0000259" key="9">
    <source>
        <dbReference type="Pfam" id="PF18052"/>
    </source>
</evidence>
<dbReference type="InterPro" id="IPR044974">
    <property type="entry name" value="Disease_R_plants"/>
</dbReference>
<evidence type="ECO:0000256" key="3">
    <source>
        <dbReference type="ARBA" id="ARBA00022490"/>
    </source>
</evidence>
<evidence type="ECO:0000259" key="10">
    <source>
        <dbReference type="Pfam" id="PF23559"/>
    </source>
</evidence>
<evidence type="ECO:0000259" key="8">
    <source>
        <dbReference type="Pfam" id="PF00931"/>
    </source>
</evidence>
<keyword evidence="5" id="KW-0677">Repeat</keyword>
<dbReference type="Gene3D" id="1.10.8.430">
    <property type="entry name" value="Helical domain of apoptotic protease-activating factors"/>
    <property type="match status" value="1"/>
</dbReference>
<dbReference type="Pfam" id="PF00931">
    <property type="entry name" value="NB-ARC"/>
    <property type="match status" value="1"/>
</dbReference>
<dbReference type="SUPFAM" id="SSF52058">
    <property type="entry name" value="L domain-like"/>
    <property type="match status" value="1"/>
</dbReference>
<reference evidence="12 13" key="1">
    <citation type="journal article" date="2019" name="Nat. Plants">
        <title>Stout camphor tree genome fills gaps in understanding of flowering plant genome evolution.</title>
        <authorList>
            <person name="Chaw S.M."/>
            <person name="Liu Y.C."/>
            <person name="Wu Y.W."/>
            <person name="Wang H.Y."/>
            <person name="Lin C.I."/>
            <person name="Wu C.S."/>
            <person name="Ke H.M."/>
            <person name="Chang L.Y."/>
            <person name="Hsu C.Y."/>
            <person name="Yang H.T."/>
            <person name="Sudianto E."/>
            <person name="Hsu M.H."/>
            <person name="Wu K.P."/>
            <person name="Wang L.N."/>
            <person name="Leebens-Mack J.H."/>
            <person name="Tsai I.J."/>
        </authorList>
    </citation>
    <scope>NUCLEOTIDE SEQUENCE [LARGE SCALE GENOMIC DNA]</scope>
    <source>
        <strain evidence="13">cv. Chaw 1501</strain>
        <tissue evidence="12">Young leaves</tissue>
    </source>
</reference>
<dbReference type="GO" id="GO:0009626">
    <property type="term" value="P:plant-type hypersensitive response"/>
    <property type="evidence" value="ECO:0007669"/>
    <property type="project" value="UniProtKB-KW"/>
</dbReference>
<keyword evidence="4" id="KW-0381">Hypersensitive response</keyword>
<dbReference type="Gene3D" id="1.20.5.4130">
    <property type="match status" value="1"/>
</dbReference>
<dbReference type="SUPFAM" id="SSF52540">
    <property type="entry name" value="P-loop containing nucleoside triphosphate hydrolases"/>
    <property type="match status" value="1"/>
</dbReference>
<dbReference type="GO" id="GO:0043531">
    <property type="term" value="F:ADP binding"/>
    <property type="evidence" value="ECO:0007669"/>
    <property type="project" value="InterPro"/>
</dbReference>
<evidence type="ECO:0000256" key="4">
    <source>
        <dbReference type="ARBA" id="ARBA00022667"/>
    </source>
</evidence>
<feature type="domain" description="NB-ARC" evidence="8">
    <location>
        <begin position="173"/>
        <end position="339"/>
    </location>
</feature>
<dbReference type="InterPro" id="IPR002182">
    <property type="entry name" value="NB-ARC"/>
</dbReference>
<comment type="function">
    <text evidence="1">Confers resistance to late blight (Phytophthora infestans) races carrying the avirulence gene Avr1. Resistance proteins guard the plant against pathogens that contain an appropriate avirulence protein via an indirect interaction with this avirulence protein. That triggers a defense system including the hypersensitive response, which restricts the pathogen growth.</text>
</comment>
<dbReference type="Gene3D" id="3.40.50.300">
    <property type="entry name" value="P-loop containing nucleotide triphosphate hydrolases"/>
    <property type="match status" value="1"/>
</dbReference>
<name>A0A3S3QWD8_9MAGN</name>
<comment type="caution">
    <text evidence="12">The sequence shown here is derived from an EMBL/GenBank/DDBJ whole genome shotgun (WGS) entry which is preliminary data.</text>
</comment>
<dbReference type="AlphaFoldDB" id="A0A3S3QWD8"/>
<evidence type="ECO:0000256" key="7">
    <source>
        <dbReference type="ARBA" id="ARBA00022821"/>
    </source>
</evidence>
<evidence type="ECO:0000256" key="2">
    <source>
        <dbReference type="ARBA" id="ARBA00004496"/>
    </source>
</evidence>